<dbReference type="AlphaFoldDB" id="T2JIF7"/>
<reference evidence="1 2" key="2">
    <citation type="submission" date="2013-09" db="EMBL/GenBank/DDBJ databases">
        <title>Whole genome comparison of six Crocosphaera watsonii strains with differing phenotypes.</title>
        <authorList>
            <person name="Bench S.R."/>
            <person name="Heller P."/>
            <person name="Frank I."/>
            <person name="Arciniega M."/>
            <person name="Shilova I.N."/>
            <person name="Zehr J.P."/>
        </authorList>
    </citation>
    <scope>NUCLEOTIDE SEQUENCE [LARGE SCALE GENOMIC DNA]</scope>
    <source>
        <strain evidence="1 2">WH 0402</strain>
    </source>
</reference>
<accession>T2JIF7</accession>
<protein>
    <submittedName>
        <fullName evidence="1">Uncharacterized protein</fullName>
    </submittedName>
</protein>
<name>T2JIF7_CROWT</name>
<dbReference type="EMBL" id="CAQN01000077">
    <property type="protein sequence ID" value="CCQ64891.1"/>
    <property type="molecule type" value="Genomic_DNA"/>
</dbReference>
<proteinExistence type="predicted"/>
<comment type="caution">
    <text evidence="1">The sequence shown here is derived from an EMBL/GenBank/DDBJ whole genome shotgun (WGS) entry which is preliminary data.</text>
</comment>
<dbReference type="Proteomes" id="UP000018130">
    <property type="component" value="Unassembled WGS sequence"/>
</dbReference>
<feature type="non-terminal residue" evidence="1">
    <location>
        <position position="1"/>
    </location>
</feature>
<organism evidence="1 2">
    <name type="scientific">Crocosphaera watsonii WH 0402</name>
    <dbReference type="NCBI Taxonomy" id="1284629"/>
    <lineage>
        <taxon>Bacteria</taxon>
        <taxon>Bacillati</taxon>
        <taxon>Cyanobacteriota</taxon>
        <taxon>Cyanophyceae</taxon>
        <taxon>Oscillatoriophycideae</taxon>
        <taxon>Chroococcales</taxon>
        <taxon>Aphanothecaceae</taxon>
        <taxon>Crocosphaera</taxon>
    </lineage>
</organism>
<reference evidence="1 2" key="1">
    <citation type="submission" date="2013-01" db="EMBL/GenBank/DDBJ databases">
        <authorList>
            <person name="Bench S."/>
        </authorList>
    </citation>
    <scope>NUCLEOTIDE SEQUENCE [LARGE SCALE GENOMIC DNA]</scope>
    <source>
        <strain evidence="1 2">WH 0402</strain>
    </source>
</reference>
<evidence type="ECO:0000313" key="2">
    <source>
        <dbReference type="Proteomes" id="UP000018130"/>
    </source>
</evidence>
<sequence>KKGLKYLGEHLNGSVGHTQTGASCSTWGLPK</sequence>
<evidence type="ECO:0000313" key="1">
    <source>
        <dbReference type="EMBL" id="CCQ64891.1"/>
    </source>
</evidence>
<gene>
    <name evidence="1" type="ORF">CWATWH0402_1060</name>
</gene>